<evidence type="ECO:0000313" key="3">
    <source>
        <dbReference type="Proteomes" id="UP000597444"/>
    </source>
</evidence>
<dbReference type="PROSITE" id="PS51664">
    <property type="entry name" value="YCAO"/>
    <property type="match status" value="1"/>
</dbReference>
<dbReference type="Gene3D" id="3.40.50.720">
    <property type="entry name" value="NAD(P)-binding Rossmann-like Domain"/>
    <property type="match status" value="1"/>
</dbReference>
<comment type="caution">
    <text evidence="2">The sequence shown here is derived from an EMBL/GenBank/DDBJ whole genome shotgun (WGS) entry which is preliminary data.</text>
</comment>
<accession>A0A8J3ICS9</accession>
<dbReference type="InterPro" id="IPR035985">
    <property type="entry name" value="Ubiquitin-activating_enz"/>
</dbReference>
<organism evidence="2 3">
    <name type="scientific">Reticulibacter mediterranei</name>
    <dbReference type="NCBI Taxonomy" id="2778369"/>
    <lineage>
        <taxon>Bacteria</taxon>
        <taxon>Bacillati</taxon>
        <taxon>Chloroflexota</taxon>
        <taxon>Ktedonobacteria</taxon>
        <taxon>Ktedonobacterales</taxon>
        <taxon>Reticulibacteraceae</taxon>
        <taxon>Reticulibacter</taxon>
    </lineage>
</organism>
<proteinExistence type="predicted"/>
<dbReference type="InterPro" id="IPR003776">
    <property type="entry name" value="YcaO-like_dom"/>
</dbReference>
<dbReference type="Gene3D" id="3.90.930.60">
    <property type="match status" value="1"/>
</dbReference>
<dbReference type="InterPro" id="IPR022291">
    <property type="entry name" value="Bacteriocin_synth_cyclodeHase"/>
</dbReference>
<dbReference type="AlphaFoldDB" id="A0A8J3ICS9"/>
<evidence type="ECO:0000313" key="2">
    <source>
        <dbReference type="EMBL" id="GHO90050.1"/>
    </source>
</evidence>
<dbReference type="GO" id="GO:0008641">
    <property type="term" value="F:ubiquitin-like modifier activating enzyme activity"/>
    <property type="evidence" value="ECO:0007669"/>
    <property type="project" value="InterPro"/>
</dbReference>
<keyword evidence="3" id="KW-1185">Reference proteome</keyword>
<dbReference type="NCBIfam" id="TIGR03882">
    <property type="entry name" value="cyclo_dehyd_2"/>
    <property type="match status" value="1"/>
</dbReference>
<reference evidence="2" key="1">
    <citation type="submission" date="2020-10" db="EMBL/GenBank/DDBJ databases">
        <title>Taxonomic study of unclassified bacteria belonging to the class Ktedonobacteria.</title>
        <authorList>
            <person name="Yabe S."/>
            <person name="Wang C.M."/>
            <person name="Zheng Y."/>
            <person name="Sakai Y."/>
            <person name="Cavaletti L."/>
            <person name="Monciardini P."/>
            <person name="Donadio S."/>
        </authorList>
    </citation>
    <scope>NUCLEOTIDE SEQUENCE</scope>
    <source>
        <strain evidence="2">ID150040</strain>
    </source>
</reference>
<dbReference type="SUPFAM" id="SSF69572">
    <property type="entry name" value="Activating enzymes of the ubiquitin-like proteins"/>
    <property type="match status" value="1"/>
</dbReference>
<feature type="domain" description="YcaO" evidence="1">
    <location>
        <begin position="427"/>
        <end position="734"/>
    </location>
</feature>
<sequence length="734" mass="81848">MNDTTVMRPKLKQDSVFFQVQDGVFLRSDTTAFLLKGKSIYRWLSVLTPYMTGEHTLEAIYNGLGPGQQKMVAQLVDTLFQRGVIKNHIPEAPDLLVKTIQKYFKSQIEFIDHFVDRPLERFKAFRESRLLLVGSGESLLSLAISLLRNGIQEIMLADSDRTSAQNILEKEIETLRQHDVEAKVVPVDVPTLRASAPLGNFDVVVYCSDDGSLPDVLTWQQLCLRDGLPFLPAVVFGGQALLGPLVEAPGKPCWLCAQMRLAANDEERQSSARWRELALGRNINSDNRNFFIPQARRIGNGLAFELFKMSTQALPSETKEGIILQDSETLESYSAPLVPHPLCPSCSRADVDTAIQQLQEIITGKHDQEFAPKEEMLPLADPLSNKWTGIFKDFIDDKLTQVPLKMSHITAGPPASPLAGNIAVTTFSTETLLEARLSALLEASTRYVQSLPDKRAMLTSSLQKLEDRGLHAISAPQLMTWSGISSFKRDTVCEWSPAFALFSQRLCYVPAAAVYPLSWLNQAHLFEKTTAGSGTATSFHDLLVNGMLSALTYEEMLSVMQERNTVIRLAPESLEDIDPTITFLAHCAPHFERPFTLLEVQSETPLHIILAYTTDHTEQQVTAIGFALSASEAIKRVLTNLVGQLQHLKYEGSLPELDENLFPRLSLSADPINGEGASNRRSKPDVTFEQLKHYLQENGREALFINLTTNDIWEKETYMSGTVLLTRSTSQIRS</sequence>
<dbReference type="Pfam" id="PF02624">
    <property type="entry name" value="YcaO"/>
    <property type="match status" value="1"/>
</dbReference>
<dbReference type="EMBL" id="BNJK01000001">
    <property type="protein sequence ID" value="GHO90050.1"/>
    <property type="molecule type" value="Genomic_DNA"/>
</dbReference>
<evidence type="ECO:0000259" key="1">
    <source>
        <dbReference type="PROSITE" id="PS51664"/>
    </source>
</evidence>
<dbReference type="RefSeq" id="WP_220201053.1">
    <property type="nucleotide sequence ID" value="NZ_BNJK01000001.1"/>
</dbReference>
<name>A0A8J3ICS9_9CHLR</name>
<dbReference type="Proteomes" id="UP000597444">
    <property type="component" value="Unassembled WGS sequence"/>
</dbReference>
<gene>
    <name evidence="2" type="ORF">KSF_000980</name>
</gene>
<protein>
    <recommendedName>
        <fullName evidence="1">YcaO domain-containing protein</fullName>
    </recommendedName>
</protein>